<keyword evidence="1" id="KW-0732">Signal</keyword>
<dbReference type="RefSeq" id="WP_110012421.1">
    <property type="nucleotide sequence ID" value="NZ_QGUB01000008.1"/>
</dbReference>
<feature type="chain" id="PRO_5016400215" description="Carboxypeptidase family protein" evidence="1">
    <location>
        <begin position="33"/>
        <end position="151"/>
    </location>
</feature>
<reference evidence="2 3" key="1">
    <citation type="submission" date="2018-05" db="EMBL/GenBank/DDBJ databases">
        <title>Genomic Encyclopedia of Type Strains, Phase IV (KMG-IV): sequencing the most valuable type-strain genomes for metagenomic binning, comparative biology and taxonomic classification.</title>
        <authorList>
            <person name="Goeker M."/>
        </authorList>
    </citation>
    <scope>NUCLEOTIDE SEQUENCE [LARGE SCALE GENOMIC DNA]</scope>
    <source>
        <strain evidence="2 3">DSM 26006</strain>
    </source>
</reference>
<proteinExistence type="predicted"/>
<sequence>MSASPTPARRARRLASLGAAAAFLCAGATALAQPSAGQSEARLPAVQTAGALRYQCGGIGSDESEAMRAAMKDHPLSLLFARADGAYEANIEVRIRPQGGQGEAMSFVANGPVCLLQLPAGSYQVDVQGAGQSHSRTVQVGGGSRTLDFRF</sequence>
<evidence type="ECO:0008006" key="4">
    <source>
        <dbReference type="Google" id="ProtNLM"/>
    </source>
</evidence>
<organism evidence="2 3">
    <name type="scientific">Melaminivora alkalimesophila</name>
    <dbReference type="NCBI Taxonomy" id="1165852"/>
    <lineage>
        <taxon>Bacteria</taxon>
        <taxon>Pseudomonadati</taxon>
        <taxon>Pseudomonadota</taxon>
        <taxon>Betaproteobacteria</taxon>
        <taxon>Burkholderiales</taxon>
        <taxon>Comamonadaceae</taxon>
        <taxon>Melaminivora</taxon>
    </lineage>
</organism>
<dbReference type="EMBL" id="QGUB01000008">
    <property type="protein sequence ID" value="PWW44375.1"/>
    <property type="molecule type" value="Genomic_DNA"/>
</dbReference>
<evidence type="ECO:0000256" key="1">
    <source>
        <dbReference type="SAM" id="SignalP"/>
    </source>
</evidence>
<dbReference type="Proteomes" id="UP000246483">
    <property type="component" value="Unassembled WGS sequence"/>
</dbReference>
<feature type="signal peptide" evidence="1">
    <location>
        <begin position="1"/>
        <end position="32"/>
    </location>
</feature>
<gene>
    <name evidence="2" type="ORF">DFR36_10852</name>
</gene>
<name>A0A317RAM0_9BURK</name>
<dbReference type="AlphaFoldDB" id="A0A317RAM0"/>
<evidence type="ECO:0000313" key="2">
    <source>
        <dbReference type="EMBL" id="PWW44375.1"/>
    </source>
</evidence>
<accession>A0A317RAM0</accession>
<dbReference type="OrthoDB" id="8926484at2"/>
<comment type="caution">
    <text evidence="2">The sequence shown here is derived from an EMBL/GenBank/DDBJ whole genome shotgun (WGS) entry which is preliminary data.</text>
</comment>
<evidence type="ECO:0000313" key="3">
    <source>
        <dbReference type="Proteomes" id="UP000246483"/>
    </source>
</evidence>
<protein>
    <recommendedName>
        <fullName evidence="4">Carboxypeptidase family protein</fullName>
    </recommendedName>
</protein>
<keyword evidence="3" id="KW-1185">Reference proteome</keyword>